<evidence type="ECO:0000259" key="11">
    <source>
        <dbReference type="PROSITE" id="PS51184"/>
    </source>
</evidence>
<evidence type="ECO:0000256" key="5">
    <source>
        <dbReference type="ARBA" id="ARBA00022833"/>
    </source>
</evidence>
<dbReference type="InterPro" id="IPR003347">
    <property type="entry name" value="JmjC_dom"/>
</dbReference>
<dbReference type="SMART" id="SM00558">
    <property type="entry name" value="JmjC"/>
    <property type="match status" value="1"/>
</dbReference>
<dbReference type="FunFam" id="2.60.120.650:FF:000078">
    <property type="entry name" value="Predicted protein"/>
    <property type="match status" value="1"/>
</dbReference>
<dbReference type="Pfam" id="PF02928">
    <property type="entry name" value="zf-C5HC2"/>
    <property type="match status" value="1"/>
</dbReference>
<dbReference type="Pfam" id="PF02373">
    <property type="entry name" value="JmjC"/>
    <property type="match status" value="1"/>
</dbReference>
<feature type="domain" description="ARID" evidence="9">
    <location>
        <begin position="98"/>
        <end position="192"/>
    </location>
</feature>
<organism evidence="12 13">
    <name type="scientific">Punica granatum</name>
    <name type="common">Pomegranate</name>
    <dbReference type="NCBI Taxonomy" id="22663"/>
    <lineage>
        <taxon>Eukaryota</taxon>
        <taxon>Viridiplantae</taxon>
        <taxon>Streptophyta</taxon>
        <taxon>Embryophyta</taxon>
        <taxon>Tracheophyta</taxon>
        <taxon>Spermatophyta</taxon>
        <taxon>Magnoliopsida</taxon>
        <taxon>eudicotyledons</taxon>
        <taxon>Gunneridae</taxon>
        <taxon>Pentapetalae</taxon>
        <taxon>rosids</taxon>
        <taxon>malvids</taxon>
        <taxon>Myrtales</taxon>
        <taxon>Lythraceae</taxon>
        <taxon>Punica</taxon>
    </lineage>
</organism>
<dbReference type="InterPro" id="IPR011011">
    <property type="entry name" value="Znf_FYVE_PHD"/>
</dbReference>
<dbReference type="PROSITE" id="PS51011">
    <property type="entry name" value="ARID"/>
    <property type="match status" value="1"/>
</dbReference>
<keyword evidence="6" id="KW-0539">Nucleus</keyword>
<dbReference type="Gene3D" id="2.60.120.650">
    <property type="entry name" value="Cupin"/>
    <property type="match status" value="2"/>
</dbReference>
<evidence type="ECO:0000259" key="8">
    <source>
        <dbReference type="PROSITE" id="PS50016"/>
    </source>
</evidence>
<feature type="domain" description="JmjC" evidence="11">
    <location>
        <begin position="387"/>
        <end position="553"/>
    </location>
</feature>
<dbReference type="GO" id="GO:0005634">
    <property type="term" value="C:nucleus"/>
    <property type="evidence" value="ECO:0007669"/>
    <property type="project" value="UniProtKB-SubCell"/>
</dbReference>
<dbReference type="GO" id="GO:0003677">
    <property type="term" value="F:DNA binding"/>
    <property type="evidence" value="ECO:0007669"/>
    <property type="project" value="InterPro"/>
</dbReference>
<dbReference type="SMART" id="SM00249">
    <property type="entry name" value="PHD"/>
    <property type="match status" value="3"/>
</dbReference>
<dbReference type="Pfam" id="PF08429">
    <property type="entry name" value="PLU-1"/>
    <property type="match status" value="3"/>
</dbReference>
<dbReference type="InterPro" id="IPR004198">
    <property type="entry name" value="Znf_C5HC2"/>
</dbReference>
<dbReference type="Pfam" id="PF01388">
    <property type="entry name" value="ARID"/>
    <property type="match status" value="1"/>
</dbReference>
<reference evidence="13" key="1">
    <citation type="journal article" date="2017" name="Plant J.">
        <title>The pomegranate (Punica granatum L.) genome and the genomics of punicalagin biosynthesis.</title>
        <authorList>
            <person name="Qin G."/>
            <person name="Xu C."/>
            <person name="Ming R."/>
            <person name="Tang H."/>
            <person name="Guyot R."/>
            <person name="Kramer E.M."/>
            <person name="Hu Y."/>
            <person name="Yi X."/>
            <person name="Qi Y."/>
            <person name="Xu X."/>
            <person name="Gao Z."/>
            <person name="Pan H."/>
            <person name="Jian J."/>
            <person name="Tian Y."/>
            <person name="Yue Z."/>
            <person name="Xu Y."/>
        </authorList>
    </citation>
    <scope>NUCLEOTIDE SEQUENCE [LARGE SCALE GENOMIC DNA]</scope>
    <source>
        <strain evidence="13">cv. Dabenzi</strain>
    </source>
</reference>
<dbReference type="InterPro" id="IPR013637">
    <property type="entry name" value="Lys_sp_deMease-like_dom"/>
</dbReference>
<feature type="domain" description="PHD-type" evidence="8">
    <location>
        <begin position="247"/>
        <end position="297"/>
    </location>
</feature>
<comment type="subcellular location">
    <subcellularLocation>
        <location evidence="1">Nucleus</location>
    </subcellularLocation>
</comment>
<evidence type="ECO:0000256" key="7">
    <source>
        <dbReference type="PROSITE-ProRule" id="PRU00146"/>
    </source>
</evidence>
<keyword evidence="5" id="KW-0862">Zinc</keyword>
<evidence type="ECO:0000256" key="2">
    <source>
        <dbReference type="ARBA" id="ARBA00022723"/>
    </source>
</evidence>
<dbReference type="CDD" id="cd16100">
    <property type="entry name" value="ARID"/>
    <property type="match status" value="1"/>
</dbReference>
<dbReference type="InterPro" id="IPR001965">
    <property type="entry name" value="Znf_PHD"/>
</dbReference>
<evidence type="ECO:0000256" key="6">
    <source>
        <dbReference type="ARBA" id="ARBA00023242"/>
    </source>
</evidence>
<feature type="domain" description="JmjN" evidence="10">
    <location>
        <begin position="31"/>
        <end position="72"/>
    </location>
</feature>
<dbReference type="SMART" id="SM01014">
    <property type="entry name" value="ARID"/>
    <property type="match status" value="1"/>
</dbReference>
<keyword evidence="4 7" id="KW-0863">Zinc-finger</keyword>
<dbReference type="InterPro" id="IPR001606">
    <property type="entry name" value="ARID_dom"/>
</dbReference>
<dbReference type="PROSITE" id="PS50016">
    <property type="entry name" value="ZF_PHD_2"/>
    <property type="match status" value="1"/>
</dbReference>
<protein>
    <recommendedName>
        <fullName evidence="14">Lysine-specific demethylase 5B</fullName>
    </recommendedName>
</protein>
<dbReference type="InterPro" id="IPR003349">
    <property type="entry name" value="JmjN"/>
</dbReference>
<name>A0A218WH81_PUNGR</name>
<dbReference type="Gene3D" id="3.30.40.10">
    <property type="entry name" value="Zinc/RING finger domain, C3HC4 (zinc finger)"/>
    <property type="match status" value="1"/>
</dbReference>
<dbReference type="GO" id="GO:0000785">
    <property type="term" value="C:chromatin"/>
    <property type="evidence" value="ECO:0007669"/>
    <property type="project" value="TreeGrafter"/>
</dbReference>
<proteinExistence type="predicted"/>
<dbReference type="Pfam" id="PF00628">
    <property type="entry name" value="PHD"/>
    <property type="match status" value="1"/>
</dbReference>
<dbReference type="CDD" id="cd15543">
    <property type="entry name" value="PHD_RSF1"/>
    <property type="match status" value="1"/>
</dbReference>
<evidence type="ECO:0000259" key="9">
    <source>
        <dbReference type="PROSITE" id="PS51011"/>
    </source>
</evidence>
<dbReference type="InterPro" id="IPR036431">
    <property type="entry name" value="ARID_dom_sf"/>
</dbReference>
<dbReference type="PANTHER" id="PTHR10694">
    <property type="entry name" value="LYSINE-SPECIFIC DEMETHYLASE"/>
    <property type="match status" value="1"/>
</dbReference>
<dbReference type="PANTHER" id="PTHR10694:SF133">
    <property type="entry name" value="LYSINE-SPECIFIC DEMETHYLASE JMJ17"/>
    <property type="match status" value="1"/>
</dbReference>
<dbReference type="GO" id="GO:0008270">
    <property type="term" value="F:zinc ion binding"/>
    <property type="evidence" value="ECO:0007669"/>
    <property type="project" value="UniProtKB-KW"/>
</dbReference>
<dbReference type="FunFam" id="2.60.120.650:FF:000042">
    <property type="entry name" value="Transcription factor jumonji (JmjC) domain-containing protein"/>
    <property type="match status" value="1"/>
</dbReference>
<dbReference type="SUPFAM" id="SSF51197">
    <property type="entry name" value="Clavaminate synthase-like"/>
    <property type="match status" value="1"/>
</dbReference>
<dbReference type="PROSITE" id="PS01359">
    <property type="entry name" value="ZF_PHD_1"/>
    <property type="match status" value="2"/>
</dbReference>
<evidence type="ECO:0000313" key="12">
    <source>
        <dbReference type="EMBL" id="OWM72036.1"/>
    </source>
</evidence>
<dbReference type="PROSITE" id="PS51184">
    <property type="entry name" value="JMJC"/>
    <property type="match status" value="1"/>
</dbReference>
<evidence type="ECO:0008006" key="14">
    <source>
        <dbReference type="Google" id="ProtNLM"/>
    </source>
</evidence>
<evidence type="ECO:0000313" key="13">
    <source>
        <dbReference type="Proteomes" id="UP000197138"/>
    </source>
</evidence>
<keyword evidence="2" id="KW-0479">Metal-binding</keyword>
<dbReference type="GO" id="GO:0032452">
    <property type="term" value="F:histone demethylase activity"/>
    <property type="evidence" value="ECO:0007669"/>
    <property type="project" value="TreeGrafter"/>
</dbReference>
<gene>
    <name evidence="12" type="ORF">CDL15_Pgr017919</name>
</gene>
<dbReference type="SUPFAM" id="SSF46774">
    <property type="entry name" value="ARID-like"/>
    <property type="match status" value="1"/>
</dbReference>
<comment type="caution">
    <text evidence="12">The sequence shown here is derived from an EMBL/GenBank/DDBJ whole genome shotgun (WGS) entry which is preliminary data.</text>
</comment>
<dbReference type="SMART" id="SM00501">
    <property type="entry name" value="BRIGHT"/>
    <property type="match status" value="1"/>
</dbReference>
<dbReference type="Pfam" id="PF02375">
    <property type="entry name" value="JmjN"/>
    <property type="match status" value="1"/>
</dbReference>
<dbReference type="SUPFAM" id="SSF57903">
    <property type="entry name" value="FYVE/PHD zinc finger"/>
    <property type="match status" value="2"/>
</dbReference>
<evidence type="ECO:0000256" key="4">
    <source>
        <dbReference type="ARBA" id="ARBA00022771"/>
    </source>
</evidence>
<dbReference type="InterPro" id="IPR013083">
    <property type="entry name" value="Znf_RING/FYVE/PHD"/>
</dbReference>
<dbReference type="PROSITE" id="PS51183">
    <property type="entry name" value="JMJN"/>
    <property type="match status" value="1"/>
</dbReference>
<dbReference type="SMART" id="SM00545">
    <property type="entry name" value="JmjN"/>
    <property type="match status" value="1"/>
</dbReference>
<evidence type="ECO:0000259" key="10">
    <source>
        <dbReference type="PROSITE" id="PS51183"/>
    </source>
</evidence>
<dbReference type="Gene3D" id="1.10.150.60">
    <property type="entry name" value="ARID DNA-binding domain"/>
    <property type="match status" value="1"/>
</dbReference>
<dbReference type="InterPro" id="IPR019787">
    <property type="entry name" value="Znf_PHD-finger"/>
</dbReference>
<evidence type="ECO:0000256" key="3">
    <source>
        <dbReference type="ARBA" id="ARBA00022737"/>
    </source>
</evidence>
<keyword evidence="3" id="KW-0677">Repeat</keyword>
<dbReference type="EMBL" id="MTKT01004293">
    <property type="protein sequence ID" value="OWM72036.1"/>
    <property type="molecule type" value="Genomic_DNA"/>
</dbReference>
<sequence>MGKGKPRAVEKGVLRQNLGALSSSGVNIPSGPVYYPTEEDFKDPLEFICKIRPEAEPYGICRIVPPSSWKPPFVLDLNSFTFPTKSQAIHQLQARPASCDSKTFELEYNSFLEEHCGKKVRKRVVFEGEDLDLCKLFNAVKRYGGFDKVVKKKKWGEVFRILRPNVKASECAKHVLSQLYREHLYDYETYNNRLHKGKGKSCKKRYLGERKSENQRESCGSKKRRRNNAGEKVRVCEAEEEEDEGVGQICEQCKSGLHGDVMLLCDRCNKGWHIYCLSPPLKQVPPGNWYCFGCLNSNKDSFGFIPGKQLSLEAFRRVADRAKKKWFGSGPISRVQVEKKFWQIVEGSVGAVEVMYGSDVDTSVYGSGFPRTFDQRPESIEPTVWDEYCSSPWNLNNLPKLEGSMLRKVHHNIAGVMVPWLYVGMLFSAFCWHYEDHCFYSMNYLHWGEPKCWYSVPGSACNAFEKVMRKTLPDLFDAQPDLLFQLVTMLNPSVLQANGVPVYNVVQEPGNFVITFPRSFHGGFNFGLNCAEAVNFAPADWIPHGGFGAELYRLYRKPAILSHEELLYVVAKSICDGQISPFLKKELLRIYNKEKTWRERLWKSGIIRSSPMSPRKYPEFVGTEEDPTCRICQQYLFLSAVVCRCRPSAFVCLEHWDHICECKASRHRLLYRHTLAELTNLVLMTDKDGYGEGNSRPALIQNSCSSEMSALSKKVKGDHATFAQLAEQWLARCSSIIQDPFSRDIYCKALKEAEQFLWAGSEMDPVRDLQKRLSEAKKWAEGVRSCLRRIVNWSNDLKNDLEKIDLEMVDKLLTVSPAPCNEPGHLKLKDYADKARKLVEEIKSALSSCSEISELEAVWSRSCHFPIHVKESEEIKERVSSAKVWIESVRICTLERRPDAVEIDDLCKLKLQISELQVSLPEAENLVDLVTQAESCRARCVELLKGPMALKDVEIVVQEMDRFPVIIPELQLLRQYHADTVSLISRFKNIRDNVHERVDQDSVVDELRSILSEGASLKVQVEELPAVELELKKACCRAEALKIEGEDLFVHIASIVNAANLWEESAARILASEAPMFQFEDIMRYSERIDAILPSLGVVMDAITTAKSWLKSSKPFLDYAHSAMRFSGSALKVGALKELAAQSELLKIYLEERRTLETIVKKLEEWEIEAGSLLRSMECLFDMNDIDLAVTEVLLCKMEGLLSSADAVIRDGLSLGFDFPEIPTLQNAQLKLQWCHKVLSLGSRCPSVQEVKTLMEFAERIPVTRAPGTLCSALIDGMGWVKRAVEVIHAPSTYRSCSLGDAEEIISECQRICISFPVMVCQLTNAIQNHRRVLFVLWQEQVHQFFSKTTGERTCSQLLQLKDRAKDAAFNCLELEIVLSEIEKVEKWKSHFRDTVGCLFGDLCSFIEVIDKVKITLDRSLHIFDKSKGCQMQNLCMSCSNAFVDSASLACATCKDCLHAYFSAGSALMVLYLVDSYHLQCLQPALGNKKQLEVFLCRFCQFSNGDLISPTDEGQPQDEVMRLELNLLDELLYQAEDLCVWINERGPLQELLERACSCKAGLIQILDFVWAYIGEDLNIISEKLTTALKAVTVARVLDRDSNRRLELALASYSWRVRARNLCEGSYKPSIQQIRLLLKEGMAINMPSEDNFRRKLVELEYIGQKWVNVASKVVRDDGALGLDKVFKLIWEGENLPVCVKKELKRLRSRSKLYCICRKPYRRNNQRVWITCDHCDELYHIDCVKLNSVPKFYICPACKPPVGEWEFSAEKSSHHEINGLEEPKTPSPKHRLLKKAAKQAESSIEMKLSVAAGSQKRISSFQGIDQLWWRNRKPFRRSAKKRANLDCLSPFLRS</sequence>
<accession>A0A218WH81</accession>
<dbReference type="Proteomes" id="UP000197138">
    <property type="component" value="Unassembled WGS sequence"/>
</dbReference>
<dbReference type="GO" id="GO:0006355">
    <property type="term" value="P:regulation of DNA-templated transcription"/>
    <property type="evidence" value="ECO:0007669"/>
    <property type="project" value="UniProtKB-ARBA"/>
</dbReference>
<evidence type="ECO:0000256" key="1">
    <source>
        <dbReference type="ARBA" id="ARBA00004123"/>
    </source>
</evidence>
<dbReference type="InterPro" id="IPR019786">
    <property type="entry name" value="Zinc_finger_PHD-type_CS"/>
</dbReference>